<reference evidence="3" key="1">
    <citation type="submission" date="2018-01" db="EMBL/GenBank/DDBJ databases">
        <title>Rubneribacter badeniensis gen. nov., sp. nov., and Colonibacter rubneri, gen. nov., sp. nov., WGS of new members of the Eggerthellaceae.</title>
        <authorList>
            <person name="Danylec N."/>
            <person name="Stoll D.A."/>
            <person name="Doetsch A."/>
            <person name="Kulling S.E."/>
            <person name="Huch M."/>
        </authorList>
    </citation>
    <scope>NUCLEOTIDE SEQUENCE [LARGE SCALE GENOMIC DNA]</scope>
    <source>
        <strain evidence="3">ResAG-96</strain>
    </source>
</reference>
<feature type="transmembrane region" description="Helical" evidence="1">
    <location>
        <begin position="101"/>
        <end position="124"/>
    </location>
</feature>
<dbReference type="EMBL" id="PPEK01000002">
    <property type="protein sequence ID" value="PNV68284.1"/>
    <property type="molecule type" value="Genomic_DNA"/>
</dbReference>
<comment type="caution">
    <text evidence="2">The sequence shown here is derived from an EMBL/GenBank/DDBJ whole genome shotgun (WGS) entry which is preliminary data.</text>
</comment>
<feature type="transmembrane region" description="Helical" evidence="1">
    <location>
        <begin position="136"/>
        <end position="159"/>
    </location>
</feature>
<sequence>MARKKKKTGLVDEPKPERKPHIVWFDADGVEIGDDGYPMTRIRTRMHRLFNALFVWAIIAVLIGIFCTVFAYAQNQEFFLVGNLDVEMRGGTQLNGFDFAFLLRVEGLLCLFTALLSFCANFIGFNWMYDKRSPRAITSIIAVIGIGSILYELAALLVVHVPDPVSVVNIVLAALVFTTMAAVEREKPTLKKAKRVTKVIKKR</sequence>
<evidence type="ECO:0000313" key="2">
    <source>
        <dbReference type="EMBL" id="PNV68284.1"/>
    </source>
</evidence>
<feature type="transmembrane region" description="Helical" evidence="1">
    <location>
        <begin position="49"/>
        <end position="73"/>
    </location>
</feature>
<dbReference type="Proteomes" id="UP000236197">
    <property type="component" value="Unassembled WGS sequence"/>
</dbReference>
<keyword evidence="1" id="KW-1133">Transmembrane helix</keyword>
<proteinExistence type="predicted"/>
<protein>
    <submittedName>
        <fullName evidence="2">Uncharacterized protein</fullName>
    </submittedName>
</protein>
<gene>
    <name evidence="2" type="ORF">C2L71_03210</name>
</gene>
<keyword evidence="1" id="KW-0472">Membrane</keyword>
<feature type="transmembrane region" description="Helical" evidence="1">
    <location>
        <begin position="165"/>
        <end position="183"/>
    </location>
</feature>
<dbReference type="AlphaFoldDB" id="A0A2K2UDB4"/>
<evidence type="ECO:0000256" key="1">
    <source>
        <dbReference type="SAM" id="Phobius"/>
    </source>
</evidence>
<keyword evidence="3" id="KW-1185">Reference proteome</keyword>
<name>A0A2K2UDB4_9ACTN</name>
<accession>A0A2K2UDB4</accession>
<dbReference type="OrthoDB" id="9937805at2"/>
<organism evidence="2 3">
    <name type="scientific">Enteroscipio rubneri</name>
    <dbReference type="NCBI Taxonomy" id="2070686"/>
    <lineage>
        <taxon>Bacteria</taxon>
        <taxon>Bacillati</taxon>
        <taxon>Actinomycetota</taxon>
        <taxon>Coriobacteriia</taxon>
        <taxon>Eggerthellales</taxon>
        <taxon>Eggerthellaceae</taxon>
        <taxon>Enteroscipio</taxon>
    </lineage>
</organism>
<evidence type="ECO:0000313" key="3">
    <source>
        <dbReference type="Proteomes" id="UP000236197"/>
    </source>
</evidence>
<dbReference type="RefSeq" id="WP_103264352.1">
    <property type="nucleotide sequence ID" value="NZ_CABMLE010000002.1"/>
</dbReference>
<keyword evidence="1" id="KW-0812">Transmembrane</keyword>